<evidence type="ECO:0000313" key="1">
    <source>
        <dbReference type="EMBL" id="JAD18414.1"/>
    </source>
</evidence>
<reference evidence="1" key="1">
    <citation type="submission" date="2014-09" db="EMBL/GenBank/DDBJ databases">
        <authorList>
            <person name="Magalhaes I.L.F."/>
            <person name="Oliveira U."/>
            <person name="Santos F.R."/>
            <person name="Vidigal T.H.D.A."/>
            <person name="Brescovit A.D."/>
            <person name="Santos A.J."/>
        </authorList>
    </citation>
    <scope>NUCLEOTIDE SEQUENCE</scope>
    <source>
        <tissue evidence="1">Shoot tissue taken approximately 20 cm above the soil surface</tissue>
    </source>
</reference>
<protein>
    <submittedName>
        <fullName evidence="1">Uncharacterized protein</fullName>
    </submittedName>
</protein>
<dbReference type="AlphaFoldDB" id="A0A0A8XWM1"/>
<accession>A0A0A8XWM1</accession>
<proteinExistence type="predicted"/>
<dbReference type="EMBL" id="GBRH01279481">
    <property type="protein sequence ID" value="JAD18414.1"/>
    <property type="molecule type" value="Transcribed_RNA"/>
</dbReference>
<name>A0A0A8XWM1_ARUDO</name>
<reference evidence="1" key="2">
    <citation type="journal article" date="2015" name="Data Brief">
        <title>Shoot transcriptome of the giant reed, Arundo donax.</title>
        <authorList>
            <person name="Barrero R.A."/>
            <person name="Guerrero F.D."/>
            <person name="Moolhuijzen P."/>
            <person name="Goolsby J.A."/>
            <person name="Tidwell J."/>
            <person name="Bellgard S.E."/>
            <person name="Bellgard M.I."/>
        </authorList>
    </citation>
    <scope>NUCLEOTIDE SEQUENCE</scope>
    <source>
        <tissue evidence="1">Shoot tissue taken approximately 20 cm above the soil surface</tissue>
    </source>
</reference>
<sequence>MFPTVNANTLHALVSSIGLCVQFASDCYLPASHNVLDCQPKATT</sequence>
<organism evidence="1">
    <name type="scientific">Arundo donax</name>
    <name type="common">Giant reed</name>
    <name type="synonym">Donax arundinaceus</name>
    <dbReference type="NCBI Taxonomy" id="35708"/>
    <lineage>
        <taxon>Eukaryota</taxon>
        <taxon>Viridiplantae</taxon>
        <taxon>Streptophyta</taxon>
        <taxon>Embryophyta</taxon>
        <taxon>Tracheophyta</taxon>
        <taxon>Spermatophyta</taxon>
        <taxon>Magnoliopsida</taxon>
        <taxon>Liliopsida</taxon>
        <taxon>Poales</taxon>
        <taxon>Poaceae</taxon>
        <taxon>PACMAD clade</taxon>
        <taxon>Arundinoideae</taxon>
        <taxon>Arundineae</taxon>
        <taxon>Arundo</taxon>
    </lineage>
</organism>